<sequence>MIYELILQPEAEQHLKEWQKSGQNKILKKIANLFAELREHPKTGTGQVEQLKGNLSGFWSRRIDKGSRMIYTIEDEIVVVTVVSLKGHYGDK</sequence>
<dbReference type="InterPro" id="IPR009614">
    <property type="entry name" value="YoeB_toxin"/>
</dbReference>
<dbReference type="InterPro" id="IPR007712">
    <property type="entry name" value="RelE/ParE_toxin"/>
</dbReference>
<evidence type="ECO:0000313" key="7">
    <source>
        <dbReference type="EMBL" id="HJE38711.1"/>
    </source>
</evidence>
<evidence type="ECO:0000256" key="1">
    <source>
        <dbReference type="ARBA" id="ARBA00008172"/>
    </source>
</evidence>
<dbReference type="Gene3D" id="3.30.2310.20">
    <property type="entry name" value="RelE-like"/>
    <property type="match status" value="1"/>
</dbReference>
<dbReference type="SUPFAM" id="SSF143011">
    <property type="entry name" value="RelE-like"/>
    <property type="match status" value="1"/>
</dbReference>
<evidence type="ECO:0000256" key="4">
    <source>
        <dbReference type="ARBA" id="ARBA00022759"/>
    </source>
</evidence>
<proteinExistence type="inferred from homology"/>
<comment type="similarity">
    <text evidence="1">Belongs to the YoeB family.</text>
</comment>
<reference evidence="7" key="1">
    <citation type="journal article" date="2021" name="PeerJ">
        <title>Extensive microbial diversity within the chicken gut microbiome revealed by metagenomics and culture.</title>
        <authorList>
            <person name="Gilroy R."/>
            <person name="Ravi A."/>
            <person name="Getino M."/>
            <person name="Pursley I."/>
            <person name="Horton D.L."/>
            <person name="Alikhan N.F."/>
            <person name="Baker D."/>
            <person name="Gharbi K."/>
            <person name="Hall N."/>
            <person name="Watson M."/>
            <person name="Adriaenssens E.M."/>
            <person name="Foster-Nyarko E."/>
            <person name="Jarju S."/>
            <person name="Secka A."/>
            <person name="Antonio M."/>
            <person name="Oren A."/>
            <person name="Chaudhuri R.R."/>
            <person name="La Ragione R."/>
            <person name="Hildebrand F."/>
            <person name="Pallen M.J."/>
        </authorList>
    </citation>
    <scope>NUCLEOTIDE SEQUENCE</scope>
    <source>
        <strain evidence="7">4100</strain>
    </source>
</reference>
<keyword evidence="2" id="KW-1277">Toxin-antitoxin system</keyword>
<dbReference type="GO" id="GO:0006401">
    <property type="term" value="P:RNA catabolic process"/>
    <property type="evidence" value="ECO:0007669"/>
    <property type="project" value="InterPro"/>
</dbReference>
<organism evidence="7 8">
    <name type="scientific">Candidatus Amulumruptor caecigallinarius</name>
    <dbReference type="NCBI Taxonomy" id="2109911"/>
    <lineage>
        <taxon>Bacteria</taxon>
        <taxon>Pseudomonadati</taxon>
        <taxon>Bacteroidota</taxon>
        <taxon>Bacteroidia</taxon>
        <taxon>Bacteroidales</taxon>
        <taxon>Muribaculaceae</taxon>
        <taxon>Candidatus Amulumruptor</taxon>
    </lineage>
</organism>
<dbReference type="Pfam" id="PF06769">
    <property type="entry name" value="YoeB_toxin"/>
    <property type="match status" value="1"/>
</dbReference>
<dbReference type="NCBIfam" id="TIGR02385">
    <property type="entry name" value="RelE_StbE"/>
    <property type="match status" value="1"/>
</dbReference>
<dbReference type="PANTHER" id="PTHR38039:SF1">
    <property type="entry name" value="TOXIN YOEB"/>
    <property type="match status" value="1"/>
</dbReference>
<protein>
    <recommendedName>
        <fullName evidence="6">Putative mRNA interferase YoeB</fullName>
    </recommendedName>
</protein>
<dbReference type="EMBL" id="DYXT01000018">
    <property type="protein sequence ID" value="HJE38711.1"/>
    <property type="molecule type" value="Genomic_DNA"/>
</dbReference>
<dbReference type="GO" id="GO:0004519">
    <property type="term" value="F:endonuclease activity"/>
    <property type="evidence" value="ECO:0007669"/>
    <property type="project" value="UniProtKB-KW"/>
</dbReference>
<comment type="caution">
    <text evidence="7">The sequence shown here is derived from an EMBL/GenBank/DDBJ whole genome shotgun (WGS) entry which is preliminary data.</text>
</comment>
<keyword evidence="5" id="KW-0378">Hydrolase</keyword>
<accession>A0A4Q0UAA4</accession>
<keyword evidence="4" id="KW-0255">Endonuclease</keyword>
<dbReference type="PANTHER" id="PTHR38039">
    <property type="entry name" value="TOXIN YOEB"/>
    <property type="match status" value="1"/>
</dbReference>
<keyword evidence="3" id="KW-0540">Nuclease</keyword>
<evidence type="ECO:0000256" key="6">
    <source>
        <dbReference type="ARBA" id="ARBA00030388"/>
    </source>
</evidence>
<name>A0A4Q0UAA4_9BACT</name>
<evidence type="ECO:0000256" key="5">
    <source>
        <dbReference type="ARBA" id="ARBA00022801"/>
    </source>
</evidence>
<evidence type="ECO:0000313" key="8">
    <source>
        <dbReference type="Proteomes" id="UP000711407"/>
    </source>
</evidence>
<dbReference type="GO" id="GO:0016787">
    <property type="term" value="F:hydrolase activity"/>
    <property type="evidence" value="ECO:0007669"/>
    <property type="project" value="UniProtKB-KW"/>
</dbReference>
<dbReference type="Proteomes" id="UP000711407">
    <property type="component" value="Unassembled WGS sequence"/>
</dbReference>
<evidence type="ECO:0000256" key="2">
    <source>
        <dbReference type="ARBA" id="ARBA00022649"/>
    </source>
</evidence>
<dbReference type="AlphaFoldDB" id="A0A4Q0UAA4"/>
<gene>
    <name evidence="7" type="ORF">K8V47_02975</name>
</gene>
<reference evidence="7" key="2">
    <citation type="submission" date="2021-09" db="EMBL/GenBank/DDBJ databases">
        <authorList>
            <person name="Gilroy R."/>
        </authorList>
    </citation>
    <scope>NUCLEOTIDE SEQUENCE</scope>
    <source>
        <strain evidence="7">4100</strain>
    </source>
</reference>
<dbReference type="InterPro" id="IPR035093">
    <property type="entry name" value="RelE/ParE_toxin_dom_sf"/>
</dbReference>
<dbReference type="NCBIfam" id="TIGR02116">
    <property type="entry name" value="toxin_Txe_YoeB"/>
    <property type="match status" value="1"/>
</dbReference>
<evidence type="ECO:0000256" key="3">
    <source>
        <dbReference type="ARBA" id="ARBA00022722"/>
    </source>
</evidence>